<proteinExistence type="predicted"/>
<comment type="caution">
    <text evidence="2">The sequence shown here is derived from an EMBL/GenBank/DDBJ whole genome shotgun (WGS) entry which is preliminary data.</text>
</comment>
<sequence>MCSLPSHSQPFFRPELRSLATALAVNRQHRRHCARWPGLSSGAVMGLVVVAAGQGSEDPRCGAPRARVSRPFFTLGHLGRVGFGWVRGIGLGLLGLVLVVIGFLGPGLEVVNSFQDRQMADSTSALMRRIYQLLQTIDQWSIRHVPRKRKQMVDSIVKMISDRIIEVQVFEDEPKQLEAGLYVNKVNGF</sequence>
<dbReference type="EMBL" id="JABFAD010000007">
    <property type="protein sequence ID" value="MBA0802705.1"/>
    <property type="molecule type" value="Genomic_DNA"/>
</dbReference>
<name>A0A7J9H143_9ROSI</name>
<evidence type="ECO:0000313" key="2">
    <source>
        <dbReference type="EMBL" id="MBA0802705.1"/>
    </source>
</evidence>
<feature type="transmembrane region" description="Helical" evidence="1">
    <location>
        <begin position="85"/>
        <end position="108"/>
    </location>
</feature>
<dbReference type="Proteomes" id="UP000593560">
    <property type="component" value="Unassembled WGS sequence"/>
</dbReference>
<keyword evidence="1" id="KW-0472">Membrane</keyword>
<evidence type="ECO:0000256" key="1">
    <source>
        <dbReference type="SAM" id="Phobius"/>
    </source>
</evidence>
<keyword evidence="1" id="KW-1133">Transmembrane helix</keyword>
<dbReference type="AlphaFoldDB" id="A0A7J9H143"/>
<protein>
    <submittedName>
        <fullName evidence="2">Uncharacterized protein</fullName>
    </submittedName>
</protein>
<evidence type="ECO:0000313" key="3">
    <source>
        <dbReference type="Proteomes" id="UP000593560"/>
    </source>
</evidence>
<organism evidence="2 3">
    <name type="scientific">Gossypium harknessii</name>
    <dbReference type="NCBI Taxonomy" id="34285"/>
    <lineage>
        <taxon>Eukaryota</taxon>
        <taxon>Viridiplantae</taxon>
        <taxon>Streptophyta</taxon>
        <taxon>Embryophyta</taxon>
        <taxon>Tracheophyta</taxon>
        <taxon>Spermatophyta</taxon>
        <taxon>Magnoliopsida</taxon>
        <taxon>eudicotyledons</taxon>
        <taxon>Gunneridae</taxon>
        <taxon>Pentapetalae</taxon>
        <taxon>rosids</taxon>
        <taxon>malvids</taxon>
        <taxon>Malvales</taxon>
        <taxon>Malvaceae</taxon>
        <taxon>Malvoideae</taxon>
        <taxon>Gossypium</taxon>
    </lineage>
</organism>
<accession>A0A7J9H143</accession>
<gene>
    <name evidence="2" type="ORF">Gohar_012979</name>
</gene>
<keyword evidence="1" id="KW-0812">Transmembrane</keyword>
<reference evidence="2 3" key="1">
    <citation type="journal article" date="2019" name="Genome Biol. Evol.">
        <title>Insights into the evolution of the New World diploid cottons (Gossypium, subgenus Houzingenia) based on genome sequencing.</title>
        <authorList>
            <person name="Grover C.E."/>
            <person name="Arick M.A. 2nd"/>
            <person name="Thrash A."/>
            <person name="Conover J.L."/>
            <person name="Sanders W.S."/>
            <person name="Peterson D.G."/>
            <person name="Frelichowski J.E."/>
            <person name="Scheffler J.A."/>
            <person name="Scheffler B.E."/>
            <person name="Wendel J.F."/>
        </authorList>
    </citation>
    <scope>NUCLEOTIDE SEQUENCE [LARGE SCALE GENOMIC DNA]</scope>
    <source>
        <strain evidence="2">0</strain>
        <tissue evidence="2">Leaf</tissue>
    </source>
</reference>
<keyword evidence="3" id="KW-1185">Reference proteome</keyword>
<dbReference type="OrthoDB" id="1306280at2759"/>